<keyword evidence="2" id="KW-0413">Isomerase</keyword>
<sequence length="533" mass="59538">MRPGYFFLLKAAESENNALALDAVKTALDAMQQGGIHDQSGGGFHRYTVDPEWLTPHFEKMLYNQAQLAQVYLLAYRLTGNQLYARTVRQILDYVLRDMTDSHGGFYSATDADSRLTPESEAEEGLFFLWTPAQIKAALPADLAKLTIDVYGLTKNGNFEGRNILYLEQDWATITKQHQQDLPVLLKKIDAIRETLYQVRQQRSKPLRDEKILTAWNGRMIMVLAEAALLLEAPHYLSAAQKAAQFLLSRSEAGQLWRVSLHGQDSIPGNLEDYAGLIEALNALYDADGNKQWLHHAQQLADSMIKQFQDSEQGGFFLSIADEHLIIRPKSPEDGAEPSGNATALRALVQLAARSGETRYLETARNNLAAFAGQIQAQPASFGYLLVAAQELLRGSSAALRYLAQGNIKIHLQRDFSDTHTQNKARLSIAMQAGWHINANQPLQKSLIATEIFLHSETKPDKTLPVNVLYPVAVEARLGFSQKPLRLYQDTAVFEVSWAQDIKPHTLELVLQACNDKHCLPPEKLSFFLDVGS</sequence>
<gene>
    <name evidence="2" type="ORF">MBHS_00548</name>
</gene>
<dbReference type="InterPro" id="IPR012341">
    <property type="entry name" value="6hp_glycosidase-like_sf"/>
</dbReference>
<evidence type="ECO:0000259" key="1">
    <source>
        <dbReference type="Pfam" id="PF11412"/>
    </source>
</evidence>
<dbReference type="GO" id="GO:0005975">
    <property type="term" value="P:carbohydrate metabolic process"/>
    <property type="evidence" value="ECO:0007669"/>
    <property type="project" value="InterPro"/>
</dbReference>
<reference evidence="2 3" key="1">
    <citation type="submission" date="2016-10" db="EMBL/GenBank/DDBJ databases">
        <authorList>
            <person name="de Groot N.N."/>
        </authorList>
    </citation>
    <scope>NUCLEOTIDE SEQUENCE [LARGE SCALE GENOMIC DNA]</scope>
    <source>
        <strain evidence="2">MBHS1</strain>
    </source>
</reference>
<dbReference type="PANTHER" id="PTHR42899">
    <property type="entry name" value="SPERMATOGENESIS-ASSOCIATED PROTEIN 20"/>
    <property type="match status" value="1"/>
</dbReference>
<evidence type="ECO:0000313" key="3">
    <source>
        <dbReference type="Proteomes" id="UP000236724"/>
    </source>
</evidence>
<dbReference type="InterPro" id="IPR008928">
    <property type="entry name" value="6-hairpin_glycosidase_sf"/>
</dbReference>
<dbReference type="Proteomes" id="UP000236724">
    <property type="component" value="Unassembled WGS sequence"/>
</dbReference>
<dbReference type="GO" id="GO:0047736">
    <property type="term" value="F:cellobiose epimerase activity"/>
    <property type="evidence" value="ECO:0007669"/>
    <property type="project" value="UniProtKB-EC"/>
</dbReference>
<dbReference type="SUPFAM" id="SSF48208">
    <property type="entry name" value="Six-hairpin glycosidases"/>
    <property type="match status" value="1"/>
</dbReference>
<dbReference type="RefSeq" id="WP_103918740.1">
    <property type="nucleotide sequence ID" value="NZ_FMSV02000083.1"/>
</dbReference>
<dbReference type="EC" id="5.1.3.11" evidence="2"/>
<dbReference type="Pfam" id="PF11412">
    <property type="entry name" value="DsbD_N"/>
    <property type="match status" value="1"/>
</dbReference>
<proteinExistence type="predicted"/>
<dbReference type="OrthoDB" id="9762614at2"/>
<keyword evidence="3" id="KW-1185">Reference proteome</keyword>
<dbReference type="EMBL" id="FMSV02000083">
    <property type="protein sequence ID" value="SEH04699.1"/>
    <property type="molecule type" value="Genomic_DNA"/>
</dbReference>
<dbReference type="PANTHER" id="PTHR42899:SF1">
    <property type="entry name" value="SPERMATOGENESIS-ASSOCIATED PROTEIN 20"/>
    <property type="match status" value="1"/>
</dbReference>
<organism evidence="2 3">
    <name type="scientific">Candidatus Venteria ishoeyi</name>
    <dbReference type="NCBI Taxonomy" id="1899563"/>
    <lineage>
        <taxon>Bacteria</taxon>
        <taxon>Pseudomonadati</taxon>
        <taxon>Pseudomonadota</taxon>
        <taxon>Gammaproteobacteria</taxon>
        <taxon>Thiotrichales</taxon>
        <taxon>Thiotrichaceae</taxon>
        <taxon>Venteria</taxon>
    </lineage>
</organism>
<dbReference type="AlphaFoldDB" id="A0A1H6F5Y6"/>
<name>A0A1H6F5Y6_9GAMM</name>
<dbReference type="InterPro" id="IPR028250">
    <property type="entry name" value="DsbDN"/>
</dbReference>
<dbReference type="InterPro" id="IPR024705">
    <property type="entry name" value="Ssp411"/>
</dbReference>
<protein>
    <submittedName>
        <fullName evidence="2">Cellobiose 2-epimerase</fullName>
        <ecNumber evidence="2">5.1.3.11</ecNumber>
    </submittedName>
</protein>
<feature type="domain" description="Thiol:disulfide interchange protein DsbD N-terminal" evidence="1">
    <location>
        <begin position="419"/>
        <end position="527"/>
    </location>
</feature>
<evidence type="ECO:0000313" key="2">
    <source>
        <dbReference type="EMBL" id="SEH04699.1"/>
    </source>
</evidence>
<dbReference type="Gene3D" id="1.50.10.10">
    <property type="match status" value="2"/>
</dbReference>
<accession>A0A1H6F5Y6</accession>